<dbReference type="InterPro" id="IPR050680">
    <property type="entry name" value="YpeA/RimI_acetyltransf"/>
</dbReference>
<organism evidence="4 5">
    <name type="scientific">Ammonifex thiophilus</name>
    <dbReference type="NCBI Taxonomy" id="444093"/>
    <lineage>
        <taxon>Bacteria</taxon>
        <taxon>Bacillati</taxon>
        <taxon>Bacillota</taxon>
        <taxon>Clostridia</taxon>
        <taxon>Thermoanaerobacterales</taxon>
        <taxon>Thermoanaerobacteraceae</taxon>
        <taxon>Ammonifex</taxon>
    </lineage>
</organism>
<feature type="domain" description="N-acetyltransferase" evidence="3">
    <location>
        <begin position="4"/>
        <end position="161"/>
    </location>
</feature>
<dbReference type="EMBL" id="QSLN01000009">
    <property type="protein sequence ID" value="RDV82510.1"/>
    <property type="molecule type" value="Genomic_DNA"/>
</dbReference>
<dbReference type="PANTHER" id="PTHR43420:SF12">
    <property type="entry name" value="N-ACETYLTRANSFERASE DOMAIN-CONTAINING PROTEIN"/>
    <property type="match status" value="1"/>
</dbReference>
<dbReference type="SUPFAM" id="SSF55729">
    <property type="entry name" value="Acyl-CoA N-acyltransferases (Nat)"/>
    <property type="match status" value="1"/>
</dbReference>
<comment type="caution">
    <text evidence="4">The sequence shown here is derived from an EMBL/GenBank/DDBJ whole genome shotgun (WGS) entry which is preliminary data.</text>
</comment>
<dbReference type="PROSITE" id="PS51186">
    <property type="entry name" value="GNAT"/>
    <property type="match status" value="1"/>
</dbReference>
<dbReference type="OrthoDB" id="5292888at2"/>
<dbReference type="InterPro" id="IPR016181">
    <property type="entry name" value="Acyl_CoA_acyltransferase"/>
</dbReference>
<dbReference type="PANTHER" id="PTHR43420">
    <property type="entry name" value="ACETYLTRANSFERASE"/>
    <property type="match status" value="1"/>
</dbReference>
<evidence type="ECO:0000313" key="5">
    <source>
        <dbReference type="Proteomes" id="UP000256329"/>
    </source>
</evidence>
<dbReference type="GO" id="GO:0016747">
    <property type="term" value="F:acyltransferase activity, transferring groups other than amino-acyl groups"/>
    <property type="evidence" value="ECO:0007669"/>
    <property type="project" value="InterPro"/>
</dbReference>
<name>A0A3D8P2L7_9THEO</name>
<evidence type="ECO:0000256" key="1">
    <source>
        <dbReference type="ARBA" id="ARBA00022679"/>
    </source>
</evidence>
<reference evidence="4 5" key="1">
    <citation type="submission" date="2018-08" db="EMBL/GenBank/DDBJ databases">
        <title>Form III RuBisCO-mediated autotrophy in Thermodesulfobium bacteria.</title>
        <authorList>
            <person name="Toshchakov S.V."/>
            <person name="Kublanov I.V."/>
            <person name="Frolov E."/>
            <person name="Bonch-Osmolovskaya E.A."/>
            <person name="Tourova T.P."/>
            <person name="Chernych N.A."/>
            <person name="Lebedinsky A.V."/>
        </authorList>
    </citation>
    <scope>NUCLEOTIDE SEQUENCE [LARGE SCALE GENOMIC DNA]</scope>
    <source>
        <strain evidence="4 5">SR</strain>
    </source>
</reference>
<dbReference type="CDD" id="cd04301">
    <property type="entry name" value="NAT_SF"/>
    <property type="match status" value="1"/>
</dbReference>
<dbReference type="Pfam" id="PF00583">
    <property type="entry name" value="Acetyltransf_1"/>
    <property type="match status" value="1"/>
</dbReference>
<sequence>MEKVEIVAVTDRQTLNALKKHLVNLYLSACATFPEYAYTHPREVKGYLRWLFQHSQGGFFVALVEGTPVGFISTDPEWEDHWLGERVGEIHEIVVDPAHQKKGIGSLLLQRGIRFLKERGCRTIGLWVGVGNIKAQNFYRKHGFTPGPTAGKWLRMYLKIEQAAEEKL</sequence>
<accession>A0A3D8P2L7</accession>
<dbReference type="AlphaFoldDB" id="A0A3D8P2L7"/>
<evidence type="ECO:0000313" key="4">
    <source>
        <dbReference type="EMBL" id="RDV82510.1"/>
    </source>
</evidence>
<keyword evidence="2" id="KW-0012">Acyltransferase</keyword>
<keyword evidence="5" id="KW-1185">Reference proteome</keyword>
<dbReference type="Gene3D" id="3.40.630.30">
    <property type="match status" value="1"/>
</dbReference>
<protein>
    <submittedName>
        <fullName evidence="4">GNAT family N-acetyltransferase</fullName>
    </submittedName>
</protein>
<dbReference type="Proteomes" id="UP000256329">
    <property type="component" value="Unassembled WGS sequence"/>
</dbReference>
<evidence type="ECO:0000259" key="3">
    <source>
        <dbReference type="PROSITE" id="PS51186"/>
    </source>
</evidence>
<dbReference type="InterPro" id="IPR000182">
    <property type="entry name" value="GNAT_dom"/>
</dbReference>
<gene>
    <name evidence="4" type="ORF">DXX99_07085</name>
</gene>
<evidence type="ECO:0000256" key="2">
    <source>
        <dbReference type="ARBA" id="ARBA00023315"/>
    </source>
</evidence>
<dbReference type="RefSeq" id="WP_115792800.1">
    <property type="nucleotide sequence ID" value="NZ_QSLN01000009.1"/>
</dbReference>
<proteinExistence type="predicted"/>
<keyword evidence="1 4" id="KW-0808">Transferase</keyword>